<protein>
    <submittedName>
        <fullName evidence="1">Uncharacterized protein</fullName>
    </submittedName>
</protein>
<dbReference type="EMBL" id="JAWDGP010004484">
    <property type="protein sequence ID" value="KAK3763925.1"/>
    <property type="molecule type" value="Genomic_DNA"/>
</dbReference>
<dbReference type="Proteomes" id="UP001283361">
    <property type="component" value="Unassembled WGS sequence"/>
</dbReference>
<evidence type="ECO:0000313" key="1">
    <source>
        <dbReference type="EMBL" id="KAK3763925.1"/>
    </source>
</evidence>
<proteinExistence type="predicted"/>
<reference evidence="1" key="1">
    <citation type="journal article" date="2023" name="G3 (Bethesda)">
        <title>A reference genome for the long-term kleptoplast-retaining sea slug Elysia crispata morphotype clarki.</title>
        <authorList>
            <person name="Eastman K.E."/>
            <person name="Pendleton A.L."/>
            <person name="Shaikh M.A."/>
            <person name="Suttiyut T."/>
            <person name="Ogas R."/>
            <person name="Tomko P."/>
            <person name="Gavelis G."/>
            <person name="Widhalm J.R."/>
            <person name="Wisecaver J.H."/>
        </authorList>
    </citation>
    <scope>NUCLEOTIDE SEQUENCE</scope>
    <source>
        <strain evidence="1">ECLA1</strain>
    </source>
</reference>
<accession>A0AAE0Z724</accession>
<keyword evidence="2" id="KW-1185">Reference proteome</keyword>
<sequence>MVALPNRISDITLNSNLRDETITLQGDVKFNFNIKRKRRRKQLVEYPGLKADTAKANPPELSEVLAVADDDSLWRLSLTGNWAQREQPCCQKVPFQFLDGSSFRYLNLKSTHTKVYLDQEI</sequence>
<comment type="caution">
    <text evidence="1">The sequence shown here is derived from an EMBL/GenBank/DDBJ whole genome shotgun (WGS) entry which is preliminary data.</text>
</comment>
<organism evidence="1 2">
    <name type="scientific">Elysia crispata</name>
    <name type="common">lettuce slug</name>
    <dbReference type="NCBI Taxonomy" id="231223"/>
    <lineage>
        <taxon>Eukaryota</taxon>
        <taxon>Metazoa</taxon>
        <taxon>Spiralia</taxon>
        <taxon>Lophotrochozoa</taxon>
        <taxon>Mollusca</taxon>
        <taxon>Gastropoda</taxon>
        <taxon>Heterobranchia</taxon>
        <taxon>Euthyneura</taxon>
        <taxon>Panpulmonata</taxon>
        <taxon>Sacoglossa</taxon>
        <taxon>Placobranchoidea</taxon>
        <taxon>Plakobranchidae</taxon>
        <taxon>Elysia</taxon>
    </lineage>
</organism>
<name>A0AAE0Z724_9GAST</name>
<dbReference type="AlphaFoldDB" id="A0AAE0Z724"/>
<evidence type="ECO:0000313" key="2">
    <source>
        <dbReference type="Proteomes" id="UP001283361"/>
    </source>
</evidence>
<gene>
    <name evidence="1" type="ORF">RRG08_050573</name>
</gene>